<dbReference type="AlphaFoldDB" id="A0A2G5DVQ5"/>
<dbReference type="FunCoup" id="A0A2G5DVQ5">
    <property type="interactions" value="3674"/>
</dbReference>
<evidence type="ECO:0000313" key="9">
    <source>
        <dbReference type="EMBL" id="PIA47516.1"/>
    </source>
</evidence>
<keyword evidence="5" id="KW-0653">Protein transport</keyword>
<evidence type="ECO:0000256" key="7">
    <source>
        <dbReference type="ARBA" id="ARBA00023136"/>
    </source>
</evidence>
<dbReference type="GO" id="GO:0015031">
    <property type="term" value="P:protein transport"/>
    <property type="evidence" value="ECO:0007669"/>
    <property type="project" value="UniProtKB-KW"/>
</dbReference>
<keyword evidence="7" id="KW-0472">Membrane</keyword>
<protein>
    <recommendedName>
        <fullName evidence="3">Conserved oligomeric Golgi complex subunit 1</fullName>
    </recommendedName>
</protein>
<comment type="subcellular location">
    <subcellularLocation>
        <location evidence="1">Golgi apparatus membrane</location>
        <topology evidence="1">Peripheral membrane protein</topology>
    </subcellularLocation>
</comment>
<reference evidence="9 10" key="1">
    <citation type="submission" date="2017-09" db="EMBL/GenBank/DDBJ databases">
        <title>WGS assembly of Aquilegia coerulea Goldsmith.</title>
        <authorList>
            <person name="Hodges S."/>
            <person name="Kramer E."/>
            <person name="Nordborg M."/>
            <person name="Tomkins J."/>
            <person name="Borevitz J."/>
            <person name="Derieg N."/>
            <person name="Yan J."/>
            <person name="Mihaltcheva S."/>
            <person name="Hayes R.D."/>
            <person name="Rokhsar D."/>
        </authorList>
    </citation>
    <scope>NUCLEOTIDE SEQUENCE [LARGE SCALE GENOMIC DNA]</scope>
    <source>
        <strain evidence="10">cv. Goldsmith</strain>
    </source>
</reference>
<dbReference type="EMBL" id="KZ305031">
    <property type="protein sequence ID" value="PIA47516.1"/>
    <property type="molecule type" value="Genomic_DNA"/>
</dbReference>
<dbReference type="PANTHER" id="PTHR31658:SF0">
    <property type="entry name" value="CONSERVED OLIGOMERIC GOLGI COMPLEX SUBUNIT 1"/>
    <property type="match status" value="1"/>
</dbReference>
<dbReference type="OrthoDB" id="46189at2759"/>
<evidence type="ECO:0000256" key="1">
    <source>
        <dbReference type="ARBA" id="ARBA00004395"/>
    </source>
</evidence>
<keyword evidence="4" id="KW-0813">Transport</keyword>
<evidence type="ECO:0000256" key="6">
    <source>
        <dbReference type="ARBA" id="ARBA00023034"/>
    </source>
</evidence>
<evidence type="ECO:0000256" key="8">
    <source>
        <dbReference type="SAM" id="MobiDB-lite"/>
    </source>
</evidence>
<proteinExistence type="inferred from homology"/>
<dbReference type="Pfam" id="PF08700">
    <property type="entry name" value="VPS51_Exo84_N"/>
    <property type="match status" value="1"/>
</dbReference>
<keyword evidence="10" id="KW-1185">Reference proteome</keyword>
<dbReference type="InterPro" id="IPR033370">
    <property type="entry name" value="COG1"/>
</dbReference>
<name>A0A2G5DVQ5_AQUCA</name>
<feature type="compositionally biased region" description="Polar residues" evidence="8">
    <location>
        <begin position="648"/>
        <end position="672"/>
    </location>
</feature>
<keyword evidence="6" id="KW-0333">Golgi apparatus</keyword>
<dbReference type="STRING" id="218851.A0A2G5DVQ5"/>
<evidence type="ECO:0000313" key="10">
    <source>
        <dbReference type="Proteomes" id="UP000230069"/>
    </source>
</evidence>
<evidence type="ECO:0000256" key="3">
    <source>
        <dbReference type="ARBA" id="ARBA00020978"/>
    </source>
</evidence>
<feature type="region of interest" description="Disordered" evidence="8">
    <location>
        <begin position="648"/>
        <end position="675"/>
    </location>
</feature>
<dbReference type="InParanoid" id="A0A2G5DVQ5"/>
<organism evidence="9 10">
    <name type="scientific">Aquilegia coerulea</name>
    <name type="common">Rocky mountain columbine</name>
    <dbReference type="NCBI Taxonomy" id="218851"/>
    <lineage>
        <taxon>Eukaryota</taxon>
        <taxon>Viridiplantae</taxon>
        <taxon>Streptophyta</taxon>
        <taxon>Embryophyta</taxon>
        <taxon>Tracheophyta</taxon>
        <taxon>Spermatophyta</taxon>
        <taxon>Magnoliopsida</taxon>
        <taxon>Ranunculales</taxon>
        <taxon>Ranunculaceae</taxon>
        <taxon>Thalictroideae</taxon>
        <taxon>Aquilegia</taxon>
    </lineage>
</organism>
<dbReference type="GO" id="GO:0006891">
    <property type="term" value="P:intra-Golgi vesicle-mediated transport"/>
    <property type="evidence" value="ECO:0007669"/>
    <property type="project" value="InterPro"/>
</dbReference>
<accession>A0A2G5DVQ5</accession>
<comment type="similarity">
    <text evidence="2">Belongs to the COG1 family.</text>
</comment>
<dbReference type="Proteomes" id="UP000230069">
    <property type="component" value="Unassembled WGS sequence"/>
</dbReference>
<evidence type="ECO:0000256" key="5">
    <source>
        <dbReference type="ARBA" id="ARBA00022927"/>
    </source>
</evidence>
<gene>
    <name evidence="9" type="ORF">AQUCO_01400270v1</name>
</gene>
<dbReference type="GO" id="GO:0000139">
    <property type="term" value="C:Golgi membrane"/>
    <property type="evidence" value="ECO:0007669"/>
    <property type="project" value="UniProtKB-SubCell"/>
</dbReference>
<evidence type="ECO:0000256" key="2">
    <source>
        <dbReference type="ARBA" id="ARBA00006653"/>
    </source>
</evidence>
<sequence length="1057" mass="118258">MKVVMNTETSTPGFRDAESLFRSKLISEIRNVETITKKEIDSKKEELRQLVGNKYRDLIDSADSIVSMKSSSESISNNILLIEQGISSLTSTTSEDNNENFLNLNKNRDKIRVYGIASRVKYLVDTPENIWGCLDESMFLEGSGRYLRAKVVHGLVTSSNVDRDFLSNFPLLQHQWQIVESFKAQISQRSRERLMDQGLGIGAYADALAAVAVIDDLDPKQVLRLFLESRKSWISQNLSTCKSVDCDSNYVISVFCDVVRIIQVSLGQVGELFLQVLSDLPLFYKTILGSPPGSQLFGGLPNPEEEVRLWKLHREKLESVMVTLERDFIADVCTHWLKNCGGEIVSKINGRYLVDIIKSGQELALAERMIRESLDSREVLEGSLEWLRSVFGSEIELPWNRLRELVLRENEDLWDGIFEDAFVQRMKEIVNSGFEDLRNVVNVRGSVEAIVVSNGETMSLHTYLSRPSTGGGVWFLETNIRKTSMVPGFKATADENDFYTCLNSYFGPEVSRIRDAVDSKYKCILEDLLCFLESQKAASRLKELASYLQDKCYGSISAVLGELENELEKLTASLGNHKEGTNSSVTIVERSLFIGRLLFALRNHSSHIPLILGSPRQWVSVSMTPGLEKLPSMSGSSKIDSPLHPNFRRNSFDSPKMQNLTSPRRQTSSANSALFGVNDSASPKLELVSKISRDLCVKAHSLWILWVSEELSAMLSKNLKSDEALSATTTLKGWEETVIKQEQSGEDSPDMKITLPSMPSLYVISFLFQACGEIQRVGGHILDKSIFQKFALSLSEMVIKIYSDFVLSLEVRKPPVAERGVLQILFDLRFTIDVLSGGDLNIKEELPKNPKSKFGFKQNQDQSQFNSANRKVVMGLINSLSQRLDPIDWATYEPYLWENGKQAYLRHAVLFGFFVQLNRMHTSTAQKLPSNTESNTMRCATVPRFKYLPISAPALSSKGTAKSALSTSSDDISSRSSWRTYSNGELSQNLEFDDTSSFSVATPFLKSFMQVGSRFGESTLKLGSMLTDGQVGRSFGDMLPVQAAGLLSSFTAGRSDQ</sequence>
<dbReference type="PANTHER" id="PTHR31658">
    <property type="entry name" value="CONSERVED OLIGOMERIC GOLGI COMPLEX SUBUNIT 1"/>
    <property type="match status" value="1"/>
</dbReference>
<evidence type="ECO:0000256" key="4">
    <source>
        <dbReference type="ARBA" id="ARBA00022448"/>
    </source>
</evidence>
<dbReference type="GO" id="GO:0017119">
    <property type="term" value="C:Golgi transport complex"/>
    <property type="evidence" value="ECO:0007669"/>
    <property type="project" value="InterPro"/>
</dbReference>